<dbReference type="Proteomes" id="UP000595897">
    <property type="component" value="Chromosome"/>
</dbReference>
<reference evidence="2 3" key="1">
    <citation type="submission" date="2020-11" db="EMBL/GenBank/DDBJ databases">
        <title>Draft genome sequencing of a Lachnospiraceae strain isolated from anoxic soil subjected to BSD treatment.</title>
        <authorList>
            <person name="Uek A."/>
            <person name="Tonouchi A."/>
        </authorList>
    </citation>
    <scope>NUCLEOTIDE SEQUENCE [LARGE SCALE GENOMIC DNA]</scope>
    <source>
        <strain evidence="2 3">TB5</strain>
    </source>
</reference>
<dbReference type="Pfam" id="PF13229">
    <property type="entry name" value="Beta_helix"/>
    <property type="match status" value="1"/>
</dbReference>
<dbReference type="EMBL" id="AP024169">
    <property type="protein sequence ID" value="BCN30252.1"/>
    <property type="molecule type" value="Genomic_DNA"/>
</dbReference>
<protein>
    <recommendedName>
        <fullName evidence="1">Right handed beta helix domain-containing protein</fullName>
    </recommendedName>
</protein>
<proteinExistence type="predicted"/>
<accession>A0A7R7EK42</accession>
<dbReference type="RefSeq" id="WP_271715486.1">
    <property type="nucleotide sequence ID" value="NZ_AP024169.1"/>
</dbReference>
<dbReference type="InterPro" id="IPR011050">
    <property type="entry name" value="Pectin_lyase_fold/virulence"/>
</dbReference>
<dbReference type="SUPFAM" id="SSF51126">
    <property type="entry name" value="Pectin lyase-like"/>
    <property type="match status" value="2"/>
</dbReference>
<evidence type="ECO:0000259" key="1">
    <source>
        <dbReference type="Pfam" id="PF13229"/>
    </source>
</evidence>
<dbReference type="InterPro" id="IPR012334">
    <property type="entry name" value="Pectin_lyas_fold"/>
</dbReference>
<gene>
    <name evidence="2" type="ORF">bsdtb5_15470</name>
</gene>
<dbReference type="Gene3D" id="2.160.20.10">
    <property type="entry name" value="Single-stranded right-handed beta-helix, Pectin lyase-like"/>
    <property type="match status" value="1"/>
</dbReference>
<evidence type="ECO:0000313" key="2">
    <source>
        <dbReference type="EMBL" id="BCN30252.1"/>
    </source>
</evidence>
<dbReference type="InterPro" id="IPR039448">
    <property type="entry name" value="Beta_helix"/>
</dbReference>
<organism evidence="2 3">
    <name type="scientific">Anaeromicropila herbilytica</name>
    <dbReference type="NCBI Taxonomy" id="2785025"/>
    <lineage>
        <taxon>Bacteria</taxon>
        <taxon>Bacillati</taxon>
        <taxon>Bacillota</taxon>
        <taxon>Clostridia</taxon>
        <taxon>Lachnospirales</taxon>
        <taxon>Lachnospiraceae</taxon>
        <taxon>Anaeromicropila</taxon>
    </lineage>
</organism>
<name>A0A7R7EK42_9FIRM</name>
<sequence>MKLDTLTKLNNKKKMWISPKHPLFFESLDFKIKYAAGVFVHAALNKTVNTLNNFELQRLLNIGLGLNGKEMANVINLAQKKEDIVGDIIELLDEPVKKYLFLLDISSVAMRSTELCEEEMESIKNYLELLHIEVETFELLYDFIKCSTNFDSDNCIKVFEKMIDKELSITMSELKYYIPEIAYVTKIDSKIMKKGMNLRLVDNCEIKETIIVPTGTTLYIANAVIHMYGTIIVDGGKLVIRDSKLVNKDQESDTLIVVKNFSEVEIYNTNFDCRYMGSAIDQDNGKLKVIDSKFFHTTKKSAIRFWGSEIHIENSLFHDCLTNKDGAALKIETGNGIIKGCTFENCEAKNGGAIDTRDGIMILNSKFSKCSAKGYGAAIFYHGEVKSNVSHCEYIKCRPEKEELIQYITSNEEKVIDHEYTIIVSTILDQPLRITSLGVLAINNATVYVEKTIICSGVLIIKNSNIIAGNDVGRDIFVITRARGVNISQSEFDGHLRAGIFCATGSRMQVSDCIFRNTSGGRAIFDAFEPEIRGCIFSYCLGGALNACSGKITDSVFVSTRAKNGAAILMYGAKGEIGNCKFVKCISDYSGGAIDATLGNTIRDCEYEDCNQ</sequence>
<keyword evidence="3" id="KW-1185">Reference proteome</keyword>
<evidence type="ECO:0000313" key="3">
    <source>
        <dbReference type="Proteomes" id="UP000595897"/>
    </source>
</evidence>
<feature type="domain" description="Right handed beta helix" evidence="1">
    <location>
        <begin position="256"/>
        <end position="398"/>
    </location>
</feature>
<dbReference type="AlphaFoldDB" id="A0A7R7EK42"/>
<dbReference type="KEGG" id="ahb:bsdtb5_15470"/>